<dbReference type="RefSeq" id="WP_188659731.1">
    <property type="nucleotide sequence ID" value="NZ_BMHV01000001.1"/>
</dbReference>
<dbReference type="PANTHER" id="PTHR43767:SF1">
    <property type="entry name" value="NONRIBOSOMAL PEPTIDE SYNTHASE PES1 (EUROFUNG)-RELATED"/>
    <property type="match status" value="1"/>
</dbReference>
<keyword evidence="4" id="KW-1185">Reference proteome</keyword>
<comment type="caution">
    <text evidence="3">The sequence shown here is derived from an EMBL/GenBank/DDBJ whole genome shotgun (WGS) entry which is preliminary data.</text>
</comment>
<protein>
    <submittedName>
        <fullName evidence="3">Dicarboxylate--CoA ligase PimA</fullName>
    </submittedName>
</protein>
<evidence type="ECO:0000313" key="3">
    <source>
        <dbReference type="EMBL" id="GGF51148.1"/>
    </source>
</evidence>
<dbReference type="EMBL" id="BMHV01000001">
    <property type="protein sequence ID" value="GGF51148.1"/>
    <property type="molecule type" value="Genomic_DNA"/>
</dbReference>
<dbReference type="Gene3D" id="3.30.300.30">
    <property type="match status" value="1"/>
</dbReference>
<dbReference type="GO" id="GO:0016878">
    <property type="term" value="F:acid-thiol ligase activity"/>
    <property type="evidence" value="ECO:0007669"/>
    <property type="project" value="UniProtKB-ARBA"/>
</dbReference>
<dbReference type="PROSITE" id="PS00455">
    <property type="entry name" value="AMP_BINDING"/>
    <property type="match status" value="1"/>
</dbReference>
<feature type="domain" description="AMP-dependent synthetase/ligase" evidence="1">
    <location>
        <begin position="31"/>
        <end position="419"/>
    </location>
</feature>
<dbReference type="Proteomes" id="UP000632498">
    <property type="component" value="Unassembled WGS sequence"/>
</dbReference>
<dbReference type="InterPro" id="IPR020845">
    <property type="entry name" value="AMP-binding_CS"/>
</dbReference>
<dbReference type="Pfam" id="PF00501">
    <property type="entry name" value="AMP-binding"/>
    <property type="match status" value="1"/>
</dbReference>
<reference evidence="3" key="1">
    <citation type="journal article" date="2014" name="Int. J. Syst. Evol. Microbiol.">
        <title>Complete genome sequence of Corynebacterium casei LMG S-19264T (=DSM 44701T), isolated from a smear-ripened cheese.</title>
        <authorList>
            <consortium name="US DOE Joint Genome Institute (JGI-PGF)"/>
            <person name="Walter F."/>
            <person name="Albersmeier A."/>
            <person name="Kalinowski J."/>
            <person name="Ruckert C."/>
        </authorList>
    </citation>
    <scope>NUCLEOTIDE SEQUENCE</scope>
    <source>
        <strain evidence="3">CGMCC 1.15254</strain>
    </source>
</reference>
<dbReference type="Gene3D" id="3.40.50.12780">
    <property type="entry name" value="N-terminal domain of ligase-like"/>
    <property type="match status" value="1"/>
</dbReference>
<dbReference type="InterPro" id="IPR045851">
    <property type="entry name" value="AMP-bd_C_sf"/>
</dbReference>
<dbReference type="CDD" id="cd05936">
    <property type="entry name" value="FC-FACS_FadD_like"/>
    <property type="match status" value="1"/>
</dbReference>
<dbReference type="InterPro" id="IPR025110">
    <property type="entry name" value="AMP-bd_C"/>
</dbReference>
<dbReference type="InterPro" id="IPR042099">
    <property type="entry name" value="ANL_N_sf"/>
</dbReference>
<sequence length="558" mass="62703">MAEHSFPWLKAYADGVDAEITQDMRPLHAFFEQACTEYNERPCLDFLDRKYSYNDIADLVGRAAKGFQLLGVRRGVKVGLCLPNCPYYVICYYAILTVGGTVVNYNPLYVRKELEFQVEDSQTEIMVTLDLQQLYPKVNELIDTTPLKKVIVCSMSDILTPMKSVLFSVFKRSEISPFEKDLQHITFDDLIKNDGQPDPVSVDAKKDAAVIQYTGGTTGVPKGAVLSHANLVANLKQVRAWFPDVHKGHERILCVLPFFHVFAMTVELNLGLMSGMELIMVPRFELNSVLKLIDEKRPTLFPAVPTIYTAIANHNDIDDYDLTSIRFCISGGAALPLETRKKFERLTGCALVEGYGLSESSPVATCNPIGGLSKEGSIGVPLPSTEIIIRNMEPPYDPIPRGETGEICIKGPQVMTGYYHRPNATKETFHGDELRTGDVGYMDEDGYIFLIDRAKDLIICSGYNVFPRTIEEAIYQHPAVAEVTVIGIDDEYRGQAPKAFVRLKENQHISEDDLKAFLRDYLSPIERPRHIEFRDELPKTMIGKLSKKELVAEERAKK</sequence>
<evidence type="ECO:0000313" key="4">
    <source>
        <dbReference type="Proteomes" id="UP000632498"/>
    </source>
</evidence>
<dbReference type="PANTHER" id="PTHR43767">
    <property type="entry name" value="LONG-CHAIN-FATTY-ACID--COA LIGASE"/>
    <property type="match status" value="1"/>
</dbReference>
<feature type="domain" description="AMP-binding enzyme C-terminal" evidence="2">
    <location>
        <begin position="470"/>
        <end position="544"/>
    </location>
</feature>
<accession>A0A917BLU4</accession>
<evidence type="ECO:0000259" key="2">
    <source>
        <dbReference type="Pfam" id="PF13193"/>
    </source>
</evidence>
<proteinExistence type="predicted"/>
<reference evidence="3" key="2">
    <citation type="submission" date="2020-09" db="EMBL/GenBank/DDBJ databases">
        <authorList>
            <person name="Sun Q."/>
            <person name="Zhou Y."/>
        </authorList>
    </citation>
    <scope>NUCLEOTIDE SEQUENCE</scope>
    <source>
        <strain evidence="3">CGMCC 1.15254</strain>
    </source>
</reference>
<gene>
    <name evidence="3" type="ORF">GCM10011332_00430</name>
</gene>
<name>A0A917BLU4_9PROT</name>
<dbReference type="InterPro" id="IPR000873">
    <property type="entry name" value="AMP-dep_synth/lig_dom"/>
</dbReference>
<dbReference type="SUPFAM" id="SSF56801">
    <property type="entry name" value="Acetyl-CoA synthetase-like"/>
    <property type="match status" value="1"/>
</dbReference>
<organism evidence="3 4">
    <name type="scientific">Terasakiella brassicae</name>
    <dbReference type="NCBI Taxonomy" id="1634917"/>
    <lineage>
        <taxon>Bacteria</taxon>
        <taxon>Pseudomonadati</taxon>
        <taxon>Pseudomonadota</taxon>
        <taxon>Alphaproteobacteria</taxon>
        <taxon>Rhodospirillales</taxon>
        <taxon>Terasakiellaceae</taxon>
        <taxon>Terasakiella</taxon>
    </lineage>
</organism>
<dbReference type="Pfam" id="PF13193">
    <property type="entry name" value="AMP-binding_C"/>
    <property type="match status" value="1"/>
</dbReference>
<evidence type="ECO:0000259" key="1">
    <source>
        <dbReference type="Pfam" id="PF00501"/>
    </source>
</evidence>
<dbReference type="AlphaFoldDB" id="A0A917BLU4"/>
<dbReference type="InterPro" id="IPR050237">
    <property type="entry name" value="ATP-dep_AMP-bd_enzyme"/>
</dbReference>
<keyword evidence="3" id="KW-0436">Ligase</keyword>